<reference evidence="2 3" key="1">
    <citation type="submission" date="2020-08" db="EMBL/GenBank/DDBJ databases">
        <title>A Genomic Blueprint of the Chicken Gut Microbiome.</title>
        <authorList>
            <person name="Gilroy R."/>
            <person name="Ravi A."/>
            <person name="Getino M."/>
            <person name="Pursley I."/>
            <person name="Horton D.L."/>
            <person name="Alikhan N.-F."/>
            <person name="Baker D."/>
            <person name="Gharbi K."/>
            <person name="Hall N."/>
            <person name="Watson M."/>
            <person name="Adriaenssens E.M."/>
            <person name="Foster-Nyarko E."/>
            <person name="Jarju S."/>
            <person name="Secka A."/>
            <person name="Antonio M."/>
            <person name="Oren A."/>
            <person name="Chaudhuri R."/>
            <person name="La Ragione R.M."/>
            <person name="Hildebrand F."/>
            <person name="Pallen M.J."/>
        </authorList>
    </citation>
    <scope>NUCLEOTIDE SEQUENCE [LARGE SCALE GENOMIC DNA]</scope>
    <source>
        <strain evidence="2 3">Sa1BUA2</strain>
    </source>
</reference>
<dbReference type="Pfam" id="PF01965">
    <property type="entry name" value="DJ-1_PfpI"/>
    <property type="match status" value="1"/>
</dbReference>
<name>A0ABR8VQB1_9BACI</name>
<dbReference type="SUPFAM" id="SSF52317">
    <property type="entry name" value="Class I glutamine amidotransferase-like"/>
    <property type="match status" value="1"/>
</dbReference>
<dbReference type="InterPro" id="IPR002818">
    <property type="entry name" value="DJ-1/PfpI"/>
</dbReference>
<organism evidence="2 3">
    <name type="scientific">Bacillus norwichensis</name>
    <dbReference type="NCBI Taxonomy" id="2762217"/>
    <lineage>
        <taxon>Bacteria</taxon>
        <taxon>Bacillati</taxon>
        <taxon>Bacillota</taxon>
        <taxon>Bacilli</taxon>
        <taxon>Bacillales</taxon>
        <taxon>Bacillaceae</taxon>
        <taxon>Bacillus</taxon>
    </lineage>
</organism>
<protein>
    <submittedName>
        <fullName evidence="2">DJ-1/PfpI family protein</fullName>
    </submittedName>
</protein>
<dbReference type="InterPro" id="IPR029062">
    <property type="entry name" value="Class_I_gatase-like"/>
</dbReference>
<evidence type="ECO:0000313" key="2">
    <source>
        <dbReference type="EMBL" id="MBD8006933.1"/>
    </source>
</evidence>
<feature type="domain" description="DJ-1/PfpI" evidence="1">
    <location>
        <begin position="8"/>
        <end position="189"/>
    </location>
</feature>
<keyword evidence="3" id="KW-1185">Reference proteome</keyword>
<dbReference type="Proteomes" id="UP000648182">
    <property type="component" value="Unassembled WGS sequence"/>
</dbReference>
<dbReference type="Gene3D" id="3.40.50.880">
    <property type="match status" value="1"/>
</dbReference>
<accession>A0ABR8VQB1</accession>
<evidence type="ECO:0000313" key="3">
    <source>
        <dbReference type="Proteomes" id="UP000648182"/>
    </source>
</evidence>
<evidence type="ECO:0000259" key="1">
    <source>
        <dbReference type="Pfam" id="PF01965"/>
    </source>
</evidence>
<sequence>MKVKQFHVGILLFNEVDAMDFIGPYEVFNLSTHKVSDVQKLFLNQLDLEEKPFIVNTVSEDGKPITVHNGLKVHPDYCFQTAPDFDIIVVPGGPYRAIKTVSQNKQIMSWISHQSKEKLILSVCTGAFFLAQAGLLQGKQATTNQAALDLLEQSYPTVEVIRGVKFIDQGNVVTAAGISAGIDMSLHIVGRLLNEEAEIRTAQTIEYNKHSQAPTL</sequence>
<gene>
    <name evidence="2" type="ORF">H9631_17855</name>
</gene>
<dbReference type="PANTHER" id="PTHR43130:SF14">
    <property type="entry name" value="DJ-1_PFPI DOMAIN-CONTAINING PROTEIN"/>
    <property type="match status" value="1"/>
</dbReference>
<dbReference type="InterPro" id="IPR052158">
    <property type="entry name" value="INH-QAR"/>
</dbReference>
<comment type="caution">
    <text evidence="2">The sequence shown here is derived from an EMBL/GenBank/DDBJ whole genome shotgun (WGS) entry which is preliminary data.</text>
</comment>
<dbReference type="EMBL" id="JACSPV010000041">
    <property type="protein sequence ID" value="MBD8006933.1"/>
    <property type="molecule type" value="Genomic_DNA"/>
</dbReference>
<dbReference type="CDD" id="cd03139">
    <property type="entry name" value="GATase1_PfpI_2"/>
    <property type="match status" value="1"/>
</dbReference>
<proteinExistence type="predicted"/>
<dbReference type="PANTHER" id="PTHR43130">
    <property type="entry name" value="ARAC-FAMILY TRANSCRIPTIONAL REGULATOR"/>
    <property type="match status" value="1"/>
</dbReference>